<gene>
    <name evidence="3" type="ORF">ATL41_0011</name>
    <name evidence="4" type="ORF">ATL41_2619</name>
</gene>
<proteinExistence type="inferred from homology"/>
<evidence type="ECO:0000313" key="5">
    <source>
        <dbReference type="Proteomes" id="UP000221394"/>
    </source>
</evidence>
<organism evidence="4 5">
    <name type="scientific">Flavimobilis soli</name>
    <dbReference type="NCBI Taxonomy" id="442709"/>
    <lineage>
        <taxon>Bacteria</taxon>
        <taxon>Bacillati</taxon>
        <taxon>Actinomycetota</taxon>
        <taxon>Actinomycetes</taxon>
        <taxon>Micrococcales</taxon>
        <taxon>Jonesiaceae</taxon>
        <taxon>Flavimobilis</taxon>
    </lineage>
</organism>
<dbReference type="EMBL" id="PDJH01000001">
    <property type="protein sequence ID" value="PFG37839.1"/>
    <property type="molecule type" value="Genomic_DNA"/>
</dbReference>
<comment type="similarity">
    <text evidence="1">Belongs to the UPF0312 family.</text>
</comment>
<evidence type="ECO:0000259" key="2">
    <source>
        <dbReference type="SMART" id="SM00867"/>
    </source>
</evidence>
<keyword evidence="5" id="KW-1185">Reference proteome</keyword>
<dbReference type="EMBL" id="PDJH01000001">
    <property type="protein sequence ID" value="PFG35336.1"/>
    <property type="molecule type" value="Genomic_DNA"/>
</dbReference>
<dbReference type="RefSeq" id="WP_098456649.1">
    <property type="nucleotide sequence ID" value="NZ_PDJH01000001.1"/>
</dbReference>
<dbReference type="InterPro" id="IPR007372">
    <property type="entry name" value="Lipid/polyisoprenoid-bd_YceI"/>
</dbReference>
<protein>
    <submittedName>
        <fullName evidence="4">YceI-like domain-containing protein</fullName>
    </submittedName>
</protein>
<dbReference type="InterPro" id="IPR036761">
    <property type="entry name" value="TTHA0802/YceI-like_sf"/>
</dbReference>
<accession>A0A2A9EHU7</accession>
<evidence type="ECO:0000313" key="3">
    <source>
        <dbReference type="EMBL" id="PFG35336.1"/>
    </source>
</evidence>
<dbReference type="Pfam" id="PF04264">
    <property type="entry name" value="YceI"/>
    <property type="match status" value="1"/>
</dbReference>
<dbReference type="OrthoDB" id="117810at2"/>
<reference evidence="4 5" key="1">
    <citation type="submission" date="2017-10" db="EMBL/GenBank/DDBJ databases">
        <title>Sequencing the genomes of 1000 actinobacteria strains.</title>
        <authorList>
            <person name="Klenk H.-P."/>
        </authorList>
    </citation>
    <scope>NUCLEOTIDE SEQUENCE [LARGE SCALE GENOMIC DNA]</scope>
    <source>
        <strain evidence="4 5">DSM 21574</strain>
    </source>
</reference>
<evidence type="ECO:0000256" key="1">
    <source>
        <dbReference type="ARBA" id="ARBA00008812"/>
    </source>
</evidence>
<dbReference type="PANTHER" id="PTHR34406">
    <property type="entry name" value="PROTEIN YCEI"/>
    <property type="match status" value="1"/>
</dbReference>
<dbReference type="SUPFAM" id="SSF101874">
    <property type="entry name" value="YceI-like"/>
    <property type="match status" value="1"/>
</dbReference>
<dbReference type="PANTHER" id="PTHR34406:SF1">
    <property type="entry name" value="PROTEIN YCEI"/>
    <property type="match status" value="1"/>
</dbReference>
<evidence type="ECO:0000313" key="4">
    <source>
        <dbReference type="EMBL" id="PFG37839.1"/>
    </source>
</evidence>
<comment type="caution">
    <text evidence="4">The sequence shown here is derived from an EMBL/GenBank/DDBJ whole genome shotgun (WGS) entry which is preliminary data.</text>
</comment>
<dbReference type="Proteomes" id="UP000221394">
    <property type="component" value="Unassembled WGS sequence"/>
</dbReference>
<dbReference type="AlphaFoldDB" id="A0A2A9EHU7"/>
<sequence length="224" mass="23671">MSRRTVIILVSVVVAVLVAVLAGPPLYSRWQESRNPEPIALTSAPVEPPAAGPFEPDGTWTVTQGSEAGYRVEEVLRGEDVTVVGRSKDVTGEVVITEGELTAATVTVQAATIETGVGPRDSFLRDTLQTETFPTATFELGAPVALPELTGEPVDLEVVGTLTIRDVAREVTVSMQAQRSGDGVRVGGSIPVTFTDFEIEAPNLGFVQVEDAGTIEMLLVLARA</sequence>
<name>A0A2A9EHU7_9MICO</name>
<dbReference type="SMART" id="SM00867">
    <property type="entry name" value="YceI"/>
    <property type="match status" value="1"/>
</dbReference>
<feature type="domain" description="Lipid/polyisoprenoid-binding YceI-like" evidence="2">
    <location>
        <begin position="59"/>
        <end position="222"/>
    </location>
</feature>
<dbReference type="Gene3D" id="2.40.128.110">
    <property type="entry name" value="Lipid/polyisoprenoid-binding, YceI-like"/>
    <property type="match status" value="1"/>
</dbReference>